<evidence type="ECO:0000256" key="3">
    <source>
        <dbReference type="ARBA" id="ARBA00022989"/>
    </source>
</evidence>
<accession>A0A3N2CQS0</accession>
<dbReference type="InterPro" id="IPR036465">
    <property type="entry name" value="vWFA_dom_sf"/>
</dbReference>
<dbReference type="PANTHER" id="PTHR22550">
    <property type="entry name" value="SPORE GERMINATION PROTEIN"/>
    <property type="match status" value="1"/>
</dbReference>
<dbReference type="RefSeq" id="WP_123389129.1">
    <property type="nucleotide sequence ID" value="NZ_RKHO01000001.1"/>
</dbReference>
<keyword evidence="2 5" id="KW-0812">Transmembrane</keyword>
<reference evidence="7 8" key="1">
    <citation type="submission" date="2018-11" db="EMBL/GenBank/DDBJ databases">
        <title>Sequencing the genomes of 1000 actinobacteria strains.</title>
        <authorList>
            <person name="Klenk H.-P."/>
        </authorList>
    </citation>
    <scope>NUCLEOTIDE SEQUENCE [LARGE SCALE GENOMIC DNA]</scope>
    <source>
        <strain evidence="7 8">DSM 12652</strain>
    </source>
</reference>
<dbReference type="PANTHER" id="PTHR22550:SF5">
    <property type="entry name" value="LEUCINE ZIPPER PROTEIN 4"/>
    <property type="match status" value="1"/>
</dbReference>
<evidence type="ECO:0000313" key="7">
    <source>
        <dbReference type="EMBL" id="ROR89877.1"/>
    </source>
</evidence>
<keyword evidence="1" id="KW-1003">Cell membrane</keyword>
<dbReference type="PROSITE" id="PS50234">
    <property type="entry name" value="VWFA"/>
    <property type="match status" value="1"/>
</dbReference>
<dbReference type="Pfam" id="PF13519">
    <property type="entry name" value="VWA_2"/>
    <property type="match status" value="1"/>
</dbReference>
<gene>
    <name evidence="7" type="ORF">EDD33_0708</name>
</gene>
<feature type="domain" description="VWFA" evidence="6">
    <location>
        <begin position="87"/>
        <end position="275"/>
    </location>
</feature>
<dbReference type="InterPro" id="IPR002035">
    <property type="entry name" value="VWF_A"/>
</dbReference>
<keyword evidence="4 5" id="KW-0472">Membrane</keyword>
<sequence>MTFLSPWWLLTLLPVVALAVVYVLQRRRQSSYAVRFASLPMLERLVPRRPRWRRHLPAALLLLALASLGLAAGRPQAELQVPRENATVIVTVDVSLSMEATDVEPNRLEAAQDAAVEFVEGLPEGFNVGVVTFSGNVTVAAPPTADRAAAVEALEDLDLDTRTAIGEGVFTSLDQVARMAERNGEEQVPAHVVLLSDGTNTVGRTPAQAAEAATAAGVPVSTIAYGTAEGTVMAEGQLVPVPVDEATLATLATDTGGTAYTARSGDELAEVYDDIRSSIGFRAEDVELTRWLAVLGLLLGLVAAGLSLRWFARFP</sequence>
<dbReference type="EMBL" id="RKHO01000001">
    <property type="protein sequence ID" value="ROR89877.1"/>
    <property type="molecule type" value="Genomic_DNA"/>
</dbReference>
<evidence type="ECO:0000256" key="1">
    <source>
        <dbReference type="ARBA" id="ARBA00022475"/>
    </source>
</evidence>
<dbReference type="OrthoDB" id="8882959at2"/>
<dbReference type="Proteomes" id="UP000281738">
    <property type="component" value="Unassembled WGS sequence"/>
</dbReference>
<evidence type="ECO:0000256" key="2">
    <source>
        <dbReference type="ARBA" id="ARBA00022692"/>
    </source>
</evidence>
<keyword evidence="3 5" id="KW-1133">Transmembrane helix</keyword>
<evidence type="ECO:0000259" key="6">
    <source>
        <dbReference type="PROSITE" id="PS50234"/>
    </source>
</evidence>
<organism evidence="7 8">
    <name type="scientific">Nocardioides aurantiacus</name>
    <dbReference type="NCBI Taxonomy" id="86796"/>
    <lineage>
        <taxon>Bacteria</taxon>
        <taxon>Bacillati</taxon>
        <taxon>Actinomycetota</taxon>
        <taxon>Actinomycetes</taxon>
        <taxon>Propionibacteriales</taxon>
        <taxon>Nocardioidaceae</taxon>
        <taxon>Nocardioides</taxon>
    </lineage>
</organism>
<evidence type="ECO:0000313" key="8">
    <source>
        <dbReference type="Proteomes" id="UP000281738"/>
    </source>
</evidence>
<name>A0A3N2CQS0_9ACTN</name>
<dbReference type="SMART" id="SM00327">
    <property type="entry name" value="VWA"/>
    <property type="match status" value="1"/>
</dbReference>
<dbReference type="Pfam" id="PF07584">
    <property type="entry name" value="BatA"/>
    <property type="match status" value="1"/>
</dbReference>
<protein>
    <submittedName>
        <fullName evidence="7">Ca-activated chloride channel family protein</fullName>
    </submittedName>
</protein>
<keyword evidence="8" id="KW-1185">Reference proteome</keyword>
<dbReference type="Gene3D" id="3.40.50.410">
    <property type="entry name" value="von Willebrand factor, type A domain"/>
    <property type="match status" value="1"/>
</dbReference>
<dbReference type="InterPro" id="IPR024163">
    <property type="entry name" value="Aerotolerance_reg_N"/>
</dbReference>
<proteinExistence type="predicted"/>
<comment type="caution">
    <text evidence="7">The sequence shown here is derived from an EMBL/GenBank/DDBJ whole genome shotgun (WGS) entry which is preliminary data.</text>
</comment>
<dbReference type="SUPFAM" id="SSF53300">
    <property type="entry name" value="vWA-like"/>
    <property type="match status" value="1"/>
</dbReference>
<feature type="transmembrane region" description="Helical" evidence="5">
    <location>
        <begin position="291"/>
        <end position="312"/>
    </location>
</feature>
<evidence type="ECO:0000256" key="4">
    <source>
        <dbReference type="ARBA" id="ARBA00023136"/>
    </source>
</evidence>
<dbReference type="InterPro" id="IPR050768">
    <property type="entry name" value="UPF0353/GerABKA_families"/>
</dbReference>
<dbReference type="AlphaFoldDB" id="A0A3N2CQS0"/>
<feature type="transmembrane region" description="Helical" evidence="5">
    <location>
        <begin position="6"/>
        <end position="24"/>
    </location>
</feature>
<evidence type="ECO:0000256" key="5">
    <source>
        <dbReference type="SAM" id="Phobius"/>
    </source>
</evidence>